<dbReference type="InterPro" id="IPR050493">
    <property type="entry name" value="FAD-dep_Monooxygenase_BioMet"/>
</dbReference>
<dbReference type="Gene3D" id="3.50.50.60">
    <property type="entry name" value="FAD/NAD(P)-binding domain"/>
    <property type="match status" value="1"/>
</dbReference>
<feature type="domain" description="FAD-binding" evidence="3">
    <location>
        <begin position="8"/>
        <end position="178"/>
    </location>
</feature>
<dbReference type="InterPro" id="IPR036188">
    <property type="entry name" value="FAD/NAD-bd_sf"/>
</dbReference>
<evidence type="ECO:0000313" key="4">
    <source>
        <dbReference type="EMBL" id="KAK9908776.1"/>
    </source>
</evidence>
<evidence type="ECO:0000256" key="1">
    <source>
        <dbReference type="ARBA" id="ARBA00023002"/>
    </source>
</evidence>
<evidence type="ECO:0000259" key="3">
    <source>
        <dbReference type="Pfam" id="PF01494"/>
    </source>
</evidence>
<name>A0ABR2YP45_9CHLO</name>
<accession>A0ABR2YP45</accession>
<reference evidence="4 5" key="1">
    <citation type="journal article" date="2024" name="Nat. Commun.">
        <title>Phylogenomics reveals the evolutionary origins of lichenization in chlorophyte algae.</title>
        <authorList>
            <person name="Puginier C."/>
            <person name="Libourel C."/>
            <person name="Otte J."/>
            <person name="Skaloud P."/>
            <person name="Haon M."/>
            <person name="Grisel S."/>
            <person name="Petersen M."/>
            <person name="Berrin J.G."/>
            <person name="Delaux P.M."/>
            <person name="Dal Grande F."/>
            <person name="Keller J."/>
        </authorList>
    </citation>
    <scope>NUCLEOTIDE SEQUENCE [LARGE SCALE GENOMIC DNA]</scope>
    <source>
        <strain evidence="4 5">SAG 216-7</strain>
    </source>
</reference>
<keyword evidence="2" id="KW-0503">Monooxygenase</keyword>
<dbReference type="InterPro" id="IPR002938">
    <property type="entry name" value="FAD-bd"/>
</dbReference>
<proteinExistence type="predicted"/>
<dbReference type="PANTHER" id="PTHR13789">
    <property type="entry name" value="MONOOXYGENASE"/>
    <property type="match status" value="1"/>
</dbReference>
<organism evidence="4 5">
    <name type="scientific">Coccomyxa subellipsoidea</name>
    <dbReference type="NCBI Taxonomy" id="248742"/>
    <lineage>
        <taxon>Eukaryota</taxon>
        <taxon>Viridiplantae</taxon>
        <taxon>Chlorophyta</taxon>
        <taxon>core chlorophytes</taxon>
        <taxon>Trebouxiophyceae</taxon>
        <taxon>Trebouxiophyceae incertae sedis</taxon>
        <taxon>Coccomyxaceae</taxon>
        <taxon>Coccomyxa</taxon>
    </lineage>
</organism>
<dbReference type="SUPFAM" id="SSF51905">
    <property type="entry name" value="FAD/NAD(P)-binding domain"/>
    <property type="match status" value="1"/>
</dbReference>
<dbReference type="PANTHER" id="PTHR13789:SF309">
    <property type="entry name" value="PUTATIVE (AFU_ORTHOLOGUE AFUA_6G14510)-RELATED"/>
    <property type="match status" value="1"/>
</dbReference>
<feature type="domain" description="FAD-binding" evidence="3">
    <location>
        <begin position="306"/>
        <end position="362"/>
    </location>
</feature>
<dbReference type="Pfam" id="PF01494">
    <property type="entry name" value="FAD_binding_3"/>
    <property type="match status" value="2"/>
</dbReference>
<comment type="caution">
    <text evidence="4">The sequence shown here is derived from an EMBL/GenBank/DDBJ whole genome shotgun (WGS) entry which is preliminary data.</text>
</comment>
<dbReference type="Proteomes" id="UP001491310">
    <property type="component" value="Unassembled WGS sequence"/>
</dbReference>
<dbReference type="PRINTS" id="PR00420">
    <property type="entry name" value="RNGMNOXGNASE"/>
</dbReference>
<protein>
    <recommendedName>
        <fullName evidence="3">FAD-binding domain-containing protein</fullName>
    </recommendedName>
</protein>
<keyword evidence="1" id="KW-0560">Oxidoreductase</keyword>
<evidence type="ECO:0000256" key="2">
    <source>
        <dbReference type="ARBA" id="ARBA00023033"/>
    </source>
</evidence>
<evidence type="ECO:0000313" key="5">
    <source>
        <dbReference type="Proteomes" id="UP001491310"/>
    </source>
</evidence>
<sequence length="420" mass="46202">MTPTPIDLDVAIIGGGPGGLATALALTRAVKGTRVKVFERAKTYRPLGAGVGMDVNGMKAIEAIDPALEKWFYANGWTVPVAKTFDERGNEVKSEKMDPGVSMKKYGKRGTILGWYEIQSAFYRALPSDTVVFDSRFQSYEEDSDGVTVHFAGDNPGPVRAKVLIGADGYFSAVRQQCLNDGPPDFAGTVCWRARVNMKQPLEYSSWYFGAEKVGLLYPISADHMVWTGSAPIKLVKEAGVDFDPSNGGRFRASTQAIEGVDNALERCLKVFEGYPEAFLEVVRETDPRAVAEHGIFTRQAEALPADGWGRGRVTLIGDAAHPVRPTGQGLNMTMEDAAELAWHVQQHGLTAEALRSFELERIPRVGVIVKKAQQQGEAAYKKHAQDASQDNRRFALEDDYTDFKNKKNFRPLYISDITS</sequence>
<gene>
    <name evidence="4" type="ORF">WJX75_002702</name>
</gene>
<dbReference type="EMBL" id="JALJOT010000007">
    <property type="protein sequence ID" value="KAK9908776.1"/>
    <property type="molecule type" value="Genomic_DNA"/>
</dbReference>
<keyword evidence="5" id="KW-1185">Reference proteome</keyword>